<reference evidence="1" key="1">
    <citation type="submission" date="2022-01" db="EMBL/GenBank/DDBJ databases">
        <title>Jiella avicenniae sp. nov., a novel endophytic bacterium isolated from bark of Avicennia marina.</title>
        <authorList>
            <person name="Tuo L."/>
        </authorList>
    </citation>
    <scope>NUCLEOTIDE SEQUENCE</scope>
    <source>
        <strain evidence="1">CBK1P-4</strain>
    </source>
</reference>
<organism evidence="1 2">
    <name type="scientific">Jiella avicenniae</name>
    <dbReference type="NCBI Taxonomy" id="2907202"/>
    <lineage>
        <taxon>Bacteria</taxon>
        <taxon>Pseudomonadati</taxon>
        <taxon>Pseudomonadota</taxon>
        <taxon>Alphaproteobacteria</taxon>
        <taxon>Hyphomicrobiales</taxon>
        <taxon>Aurantimonadaceae</taxon>
        <taxon>Jiella</taxon>
    </lineage>
</organism>
<gene>
    <name evidence="1" type="ORF">LZD57_10565</name>
</gene>
<evidence type="ECO:0000313" key="2">
    <source>
        <dbReference type="Proteomes" id="UP001139035"/>
    </source>
</evidence>
<evidence type="ECO:0000313" key="1">
    <source>
        <dbReference type="EMBL" id="MCE7028431.1"/>
    </source>
</evidence>
<proteinExistence type="predicted"/>
<accession>A0A9X1P359</accession>
<comment type="caution">
    <text evidence="1">The sequence shown here is derived from an EMBL/GenBank/DDBJ whole genome shotgun (WGS) entry which is preliminary data.</text>
</comment>
<sequence length="104" mass="11120">MADEIPQDVMTLAWLAAQEACNTETPNADQTDPIAEAILKDRTSDARLAAARAEGMERAAEIAEQWLESSWHDEVFAARSIADAIRREKDGGAAPTISHGGGDA</sequence>
<protein>
    <submittedName>
        <fullName evidence="1">Uncharacterized protein</fullName>
    </submittedName>
</protein>
<dbReference type="Proteomes" id="UP001139035">
    <property type="component" value="Unassembled WGS sequence"/>
</dbReference>
<dbReference type="AlphaFoldDB" id="A0A9X1P359"/>
<keyword evidence="2" id="KW-1185">Reference proteome</keyword>
<name>A0A9X1P359_9HYPH</name>
<dbReference type="EMBL" id="JAJUWU010000009">
    <property type="protein sequence ID" value="MCE7028431.1"/>
    <property type="molecule type" value="Genomic_DNA"/>
</dbReference>
<dbReference type="RefSeq" id="WP_233719589.1">
    <property type="nucleotide sequence ID" value="NZ_JAJUWU010000009.1"/>
</dbReference>